<evidence type="ECO:0000256" key="4">
    <source>
        <dbReference type="SAM" id="SignalP"/>
    </source>
</evidence>
<evidence type="ECO:0000256" key="3">
    <source>
        <dbReference type="ARBA" id="ARBA00022801"/>
    </source>
</evidence>
<comment type="similarity">
    <text evidence="1">Belongs to the peptidase S33 family.</text>
</comment>
<dbReference type="InterPro" id="IPR029058">
    <property type="entry name" value="AB_hydrolase_fold"/>
</dbReference>
<feature type="domain" description="AB hydrolase-1" evidence="5">
    <location>
        <begin position="163"/>
        <end position="286"/>
    </location>
</feature>
<dbReference type="Gene3D" id="3.40.50.1820">
    <property type="entry name" value="alpha/beta hydrolase"/>
    <property type="match status" value="1"/>
</dbReference>
<dbReference type="STRING" id="1121117.SAMN02745977_00791"/>
<dbReference type="InterPro" id="IPR013595">
    <property type="entry name" value="Pept_S33_TAP-like_C"/>
</dbReference>
<evidence type="ECO:0000259" key="5">
    <source>
        <dbReference type="Pfam" id="PF00561"/>
    </source>
</evidence>
<gene>
    <name evidence="7" type="ORF">SAMN02745977_00791</name>
</gene>
<dbReference type="RefSeq" id="WP_091814113.1">
    <property type="nucleotide sequence ID" value="NZ_FOCW01000001.1"/>
</dbReference>
<feature type="signal peptide" evidence="4">
    <location>
        <begin position="1"/>
        <end position="34"/>
    </location>
</feature>
<dbReference type="Pfam" id="PF00561">
    <property type="entry name" value="Abhydrolase_1"/>
    <property type="match status" value="1"/>
</dbReference>
<evidence type="ECO:0000313" key="7">
    <source>
        <dbReference type="EMBL" id="SEN22133.1"/>
    </source>
</evidence>
<reference evidence="7 8" key="1">
    <citation type="submission" date="2016-10" db="EMBL/GenBank/DDBJ databases">
        <authorList>
            <person name="de Groot N.N."/>
        </authorList>
    </citation>
    <scope>NUCLEOTIDE SEQUENCE [LARGE SCALE GENOMIC DNA]</scope>
    <source>
        <strain evidence="7 8">DSM 15123</strain>
    </source>
</reference>
<sequence>MKKPRSLPLATPIWLASVLLVASLTGCASSGTQAASDKVDPLERYRKQAVEWKTCDPTILGNEEDWGDDPDEDEEIDISMDSAKRKYGNRLRCASIRAPLDWANPDRGDVVISLLRLAARKPDQRRGSLLINPGGPGADGLPMAFNIEQLLIEKGDAEHPERALHLQLVNEYDMVGFSPRGTGASTQLRCASNELVHTLDYSAAGMTPQNIANARYNNRKETEACLKNPITPFINTDATARDMDLIRGLLGDGKLNYLGYSYGTWLGAWYASLFPDRVGRMVLDSYIDFSRPLDFVPPQIPARQRALDDILIPYAVRHARHFQLGTSEAAVRRSMADLSARMQHTVAVPLMLTGYRRDGADDFLEIIAIARELDGLFKSMPKPLNFAAAEKAAQRLPFITRIPARKADRQIIAQRLLASYFESLRNPKRESLDLDFNASTYAAIRCNDAPASVDENAWEKRIKESAERTPHFFFGLYGNPCTTWTRPSVTQPDWSPLRSLDLLLVQSQYDVATPLEGANAFFDQLPRAYRVYVRGELEHGVFPYRDKNCVDQTVARYLLGESPAQRETVCPAHPLPLDARKPENRK</sequence>
<dbReference type="GO" id="GO:0016787">
    <property type="term" value="F:hydrolase activity"/>
    <property type="evidence" value="ECO:0007669"/>
    <property type="project" value="UniProtKB-KW"/>
</dbReference>
<dbReference type="OrthoDB" id="5519806at2"/>
<evidence type="ECO:0000259" key="6">
    <source>
        <dbReference type="Pfam" id="PF08386"/>
    </source>
</evidence>
<evidence type="ECO:0000256" key="2">
    <source>
        <dbReference type="ARBA" id="ARBA00022729"/>
    </source>
</evidence>
<dbReference type="AlphaFoldDB" id="A0A1H8ERL3"/>
<dbReference type="PANTHER" id="PTHR43248:SF29">
    <property type="entry name" value="TRIPEPTIDYL AMINOPEPTIDASE"/>
    <property type="match status" value="1"/>
</dbReference>
<name>A0A1H8ERL3_9BURK</name>
<evidence type="ECO:0000313" key="8">
    <source>
        <dbReference type="Proteomes" id="UP000199531"/>
    </source>
</evidence>
<dbReference type="SUPFAM" id="SSF53474">
    <property type="entry name" value="alpha/beta-Hydrolases"/>
    <property type="match status" value="1"/>
</dbReference>
<keyword evidence="3" id="KW-0378">Hydrolase</keyword>
<feature type="domain" description="Peptidase S33 tripeptidyl aminopeptidase-like C-terminal" evidence="6">
    <location>
        <begin position="480"/>
        <end position="570"/>
    </location>
</feature>
<evidence type="ECO:0000256" key="1">
    <source>
        <dbReference type="ARBA" id="ARBA00010088"/>
    </source>
</evidence>
<organism evidence="7 8">
    <name type="scientific">Brachymonas denitrificans DSM 15123</name>
    <dbReference type="NCBI Taxonomy" id="1121117"/>
    <lineage>
        <taxon>Bacteria</taxon>
        <taxon>Pseudomonadati</taxon>
        <taxon>Pseudomonadota</taxon>
        <taxon>Betaproteobacteria</taxon>
        <taxon>Burkholderiales</taxon>
        <taxon>Comamonadaceae</taxon>
        <taxon>Brachymonas</taxon>
    </lineage>
</organism>
<keyword evidence="2 4" id="KW-0732">Signal</keyword>
<dbReference type="PANTHER" id="PTHR43248">
    <property type="entry name" value="2-SUCCINYL-6-HYDROXY-2,4-CYCLOHEXADIENE-1-CARBOXYLATE SYNTHASE"/>
    <property type="match status" value="1"/>
</dbReference>
<accession>A0A1H8ERL3</accession>
<keyword evidence="8" id="KW-1185">Reference proteome</keyword>
<dbReference type="InterPro" id="IPR051601">
    <property type="entry name" value="Serine_prot/Carboxylest_S33"/>
</dbReference>
<dbReference type="Proteomes" id="UP000199531">
    <property type="component" value="Unassembled WGS sequence"/>
</dbReference>
<feature type="chain" id="PRO_5011743392" evidence="4">
    <location>
        <begin position="35"/>
        <end position="586"/>
    </location>
</feature>
<dbReference type="InterPro" id="IPR000073">
    <property type="entry name" value="AB_hydrolase_1"/>
</dbReference>
<protein>
    <submittedName>
        <fullName evidence="7">TAP-like protein</fullName>
    </submittedName>
</protein>
<dbReference type="EMBL" id="FOCW01000001">
    <property type="protein sequence ID" value="SEN22133.1"/>
    <property type="molecule type" value="Genomic_DNA"/>
</dbReference>
<proteinExistence type="inferred from homology"/>
<dbReference type="Pfam" id="PF08386">
    <property type="entry name" value="Abhydrolase_4"/>
    <property type="match status" value="1"/>
</dbReference>
<dbReference type="PROSITE" id="PS51257">
    <property type="entry name" value="PROKAR_LIPOPROTEIN"/>
    <property type="match status" value="1"/>
</dbReference>